<keyword evidence="1 4" id="KW-0732">Signal</keyword>
<dbReference type="Proteomes" id="UP000192223">
    <property type="component" value="Unplaced"/>
</dbReference>
<dbReference type="OrthoDB" id="8194225at2759"/>
<dbReference type="GO" id="GO:0007623">
    <property type="term" value="P:circadian rhythm"/>
    <property type="evidence" value="ECO:0007669"/>
    <property type="project" value="UniProtKB-ARBA"/>
</dbReference>
<dbReference type="KEGG" id="apln:108740990"/>
<dbReference type="InterPro" id="IPR038606">
    <property type="entry name" value="To_sf"/>
</dbReference>
<dbReference type="FunFam" id="3.15.10.30:FF:000001">
    <property type="entry name" value="Takeout-like protein 1"/>
    <property type="match status" value="1"/>
</dbReference>
<name>A0A7F5RFN9_AGRPL</name>
<dbReference type="InterPro" id="IPR010562">
    <property type="entry name" value="Haemolymph_juvenile_hormone-bd"/>
</dbReference>
<evidence type="ECO:0000256" key="1">
    <source>
        <dbReference type="ARBA" id="ARBA00022729"/>
    </source>
</evidence>
<evidence type="ECO:0000256" key="3">
    <source>
        <dbReference type="ARBA" id="ARBA00060902"/>
    </source>
</evidence>
<evidence type="ECO:0000313" key="6">
    <source>
        <dbReference type="RefSeq" id="XP_025834808.1"/>
    </source>
</evidence>
<dbReference type="PANTHER" id="PTHR11008">
    <property type="entry name" value="PROTEIN TAKEOUT-LIKE PROTEIN"/>
    <property type="match status" value="1"/>
</dbReference>
<dbReference type="AlphaFoldDB" id="A0A7F5RFN9"/>
<dbReference type="Gene3D" id="3.15.10.30">
    <property type="entry name" value="Haemolymph juvenile hormone binding protein"/>
    <property type="match status" value="1"/>
</dbReference>
<feature type="chain" id="PRO_5029018072" evidence="4">
    <location>
        <begin position="21"/>
        <end position="245"/>
    </location>
</feature>
<keyword evidence="2" id="KW-0090">Biological rhythms</keyword>
<organism evidence="5 6">
    <name type="scientific">Agrilus planipennis</name>
    <name type="common">Emerald ash borer</name>
    <name type="synonym">Agrilus marcopoli</name>
    <dbReference type="NCBI Taxonomy" id="224129"/>
    <lineage>
        <taxon>Eukaryota</taxon>
        <taxon>Metazoa</taxon>
        <taxon>Ecdysozoa</taxon>
        <taxon>Arthropoda</taxon>
        <taxon>Hexapoda</taxon>
        <taxon>Insecta</taxon>
        <taxon>Pterygota</taxon>
        <taxon>Neoptera</taxon>
        <taxon>Endopterygota</taxon>
        <taxon>Coleoptera</taxon>
        <taxon>Polyphaga</taxon>
        <taxon>Elateriformia</taxon>
        <taxon>Buprestoidea</taxon>
        <taxon>Buprestidae</taxon>
        <taxon>Agrilinae</taxon>
        <taxon>Agrilus</taxon>
    </lineage>
</organism>
<gene>
    <name evidence="6" type="primary">LOC108740990</name>
</gene>
<dbReference type="GO" id="GO:0005615">
    <property type="term" value="C:extracellular space"/>
    <property type="evidence" value="ECO:0007669"/>
    <property type="project" value="TreeGrafter"/>
</dbReference>
<reference evidence="6" key="1">
    <citation type="submission" date="2025-08" db="UniProtKB">
        <authorList>
            <consortium name="RefSeq"/>
        </authorList>
    </citation>
    <scope>IDENTIFICATION</scope>
    <source>
        <tissue evidence="6">Entire body</tissue>
    </source>
</reference>
<proteinExistence type="inferred from homology"/>
<dbReference type="InParanoid" id="A0A7F5RFN9"/>
<dbReference type="GeneID" id="108740990"/>
<dbReference type="RefSeq" id="XP_025834808.1">
    <property type="nucleotide sequence ID" value="XM_025979023.1"/>
</dbReference>
<dbReference type="PANTHER" id="PTHR11008:SF32">
    <property type="entry name" value="CIRCADIAN CLOCK-CONTROLLED PROTEIN DAYWAKE-RELATED"/>
    <property type="match status" value="1"/>
</dbReference>
<keyword evidence="5" id="KW-1185">Reference proteome</keyword>
<dbReference type="SMART" id="SM00700">
    <property type="entry name" value="JHBP"/>
    <property type="match status" value="1"/>
</dbReference>
<dbReference type="Pfam" id="PF06585">
    <property type="entry name" value="JHBP"/>
    <property type="match status" value="1"/>
</dbReference>
<evidence type="ECO:0000256" key="4">
    <source>
        <dbReference type="SAM" id="SignalP"/>
    </source>
</evidence>
<evidence type="ECO:0000313" key="5">
    <source>
        <dbReference type="Proteomes" id="UP000192223"/>
    </source>
</evidence>
<accession>A0A7F5RFN9</accession>
<protein>
    <submittedName>
        <fullName evidence="6">Protein takeout-like</fullName>
    </submittedName>
</protein>
<evidence type="ECO:0000256" key="2">
    <source>
        <dbReference type="ARBA" id="ARBA00023108"/>
    </source>
</evidence>
<sequence>MISAFRQVVLLCTLFVFVNSAKLPSYLKPCSKSDPNLNKCAIKHAKEGLPVLAKGDRAYHIPSLIPLHIPEVRIQSGENLKIIIKNAVITGLDKADIQDMSIDLPNRKFWLKANIDYVNLVSDYEIDGRILILPIKGNGPANITYVGGVYTYSFDFDLVDKNGKQHIKTKNNKLEYTVQRAYYQLDNLFGGDKALGDQMNSFLNENWQDVDKDLGPSLTEAISQIIQSIVTAVFTKVPFDYIFEP</sequence>
<comment type="similarity">
    <text evidence="3">Belongs to the TO family.</text>
</comment>
<feature type="signal peptide" evidence="4">
    <location>
        <begin position="1"/>
        <end position="20"/>
    </location>
</feature>